<dbReference type="PANTHER" id="PTHR30383:SF5">
    <property type="entry name" value="SGNH HYDROLASE-TYPE ESTERASE DOMAIN-CONTAINING PROTEIN"/>
    <property type="match status" value="1"/>
</dbReference>
<sequence>MTVNVVEHAVITAEALWARRHVSLAPEPPGERSGMAGSVDPAGAGGPGTPVRLVAVGDSLVAGCGVGDQAEALVPRIARLLAGSAGTPVQWEAHGRLGATMRRVRYRLLPEVAGTPDILFVCAGSNDIMARRSRGEWVEDLTVVLEQASRMARRVVLCSSGQPHRSPALPPLLRRELGRRVDAQTADFEQVCRRLGVRFVDVAHAELIPGFWASDRFHPGAAGYEFAAGKVAEAMVARERAV</sequence>
<evidence type="ECO:0000313" key="2">
    <source>
        <dbReference type="EMBL" id="MFC7579789.1"/>
    </source>
</evidence>
<accession>A0ABW2SJ02</accession>
<evidence type="ECO:0000313" key="3">
    <source>
        <dbReference type="Proteomes" id="UP001596527"/>
    </source>
</evidence>
<dbReference type="Gene3D" id="3.40.50.1110">
    <property type="entry name" value="SGNH hydrolase"/>
    <property type="match status" value="1"/>
</dbReference>
<dbReference type="InterPro" id="IPR036514">
    <property type="entry name" value="SGNH_hydro_sf"/>
</dbReference>
<keyword evidence="3" id="KW-1185">Reference proteome</keyword>
<organism evidence="2 3">
    <name type="scientific">Schaalia naturae</name>
    <dbReference type="NCBI Taxonomy" id="635203"/>
    <lineage>
        <taxon>Bacteria</taxon>
        <taxon>Bacillati</taxon>
        <taxon>Actinomycetota</taxon>
        <taxon>Actinomycetes</taxon>
        <taxon>Actinomycetales</taxon>
        <taxon>Actinomycetaceae</taxon>
        <taxon>Schaalia</taxon>
    </lineage>
</organism>
<protein>
    <submittedName>
        <fullName evidence="2">SGNH/GDSL hydrolase family protein</fullName>
    </submittedName>
</protein>
<evidence type="ECO:0000259" key="1">
    <source>
        <dbReference type="Pfam" id="PF13472"/>
    </source>
</evidence>
<dbReference type="Proteomes" id="UP001596527">
    <property type="component" value="Unassembled WGS sequence"/>
</dbReference>
<dbReference type="SUPFAM" id="SSF52266">
    <property type="entry name" value="SGNH hydrolase"/>
    <property type="match status" value="1"/>
</dbReference>
<dbReference type="GO" id="GO:0016787">
    <property type="term" value="F:hydrolase activity"/>
    <property type="evidence" value="ECO:0007669"/>
    <property type="project" value="UniProtKB-KW"/>
</dbReference>
<dbReference type="EMBL" id="JBHTEF010000001">
    <property type="protein sequence ID" value="MFC7579789.1"/>
    <property type="molecule type" value="Genomic_DNA"/>
</dbReference>
<proteinExistence type="predicted"/>
<dbReference type="Pfam" id="PF13472">
    <property type="entry name" value="Lipase_GDSL_2"/>
    <property type="match status" value="1"/>
</dbReference>
<comment type="caution">
    <text evidence="2">The sequence shown here is derived from an EMBL/GenBank/DDBJ whole genome shotgun (WGS) entry which is preliminary data.</text>
</comment>
<keyword evidence="2" id="KW-0378">Hydrolase</keyword>
<dbReference type="RefSeq" id="WP_380971281.1">
    <property type="nucleotide sequence ID" value="NZ_JBHTEF010000001.1"/>
</dbReference>
<dbReference type="InterPro" id="IPR013830">
    <property type="entry name" value="SGNH_hydro"/>
</dbReference>
<gene>
    <name evidence="2" type="ORF">ACFQWG_00895</name>
</gene>
<dbReference type="PANTHER" id="PTHR30383">
    <property type="entry name" value="THIOESTERASE 1/PROTEASE 1/LYSOPHOSPHOLIPASE L1"/>
    <property type="match status" value="1"/>
</dbReference>
<reference evidence="3" key="1">
    <citation type="journal article" date="2019" name="Int. J. Syst. Evol. Microbiol.">
        <title>The Global Catalogue of Microorganisms (GCM) 10K type strain sequencing project: providing services to taxonomists for standard genome sequencing and annotation.</title>
        <authorList>
            <consortium name="The Broad Institute Genomics Platform"/>
            <consortium name="The Broad Institute Genome Sequencing Center for Infectious Disease"/>
            <person name="Wu L."/>
            <person name="Ma J."/>
        </authorList>
    </citation>
    <scope>NUCLEOTIDE SEQUENCE [LARGE SCALE GENOMIC DNA]</scope>
    <source>
        <strain evidence="3">CCUG 56698</strain>
    </source>
</reference>
<dbReference type="CDD" id="cd01836">
    <property type="entry name" value="FeeA_FeeB_like"/>
    <property type="match status" value="1"/>
</dbReference>
<dbReference type="InterPro" id="IPR051532">
    <property type="entry name" value="Ester_Hydrolysis_Enzymes"/>
</dbReference>
<name>A0ABW2SJ02_9ACTO</name>
<feature type="domain" description="SGNH hydrolase-type esterase" evidence="1">
    <location>
        <begin position="55"/>
        <end position="225"/>
    </location>
</feature>